<dbReference type="AlphaFoldDB" id="A0A4Y2PPK0"/>
<proteinExistence type="predicted"/>
<evidence type="ECO:0000313" key="1">
    <source>
        <dbReference type="EMBL" id="GBN53079.1"/>
    </source>
</evidence>
<dbReference type="Proteomes" id="UP000499080">
    <property type="component" value="Unassembled WGS sequence"/>
</dbReference>
<accession>A0A4Y2PPK0</accession>
<dbReference type="EMBL" id="BGPR01011810">
    <property type="protein sequence ID" value="GBN53079.1"/>
    <property type="molecule type" value="Genomic_DNA"/>
</dbReference>
<organism evidence="1 2">
    <name type="scientific">Araneus ventricosus</name>
    <name type="common">Orbweaver spider</name>
    <name type="synonym">Epeira ventricosa</name>
    <dbReference type="NCBI Taxonomy" id="182803"/>
    <lineage>
        <taxon>Eukaryota</taxon>
        <taxon>Metazoa</taxon>
        <taxon>Ecdysozoa</taxon>
        <taxon>Arthropoda</taxon>
        <taxon>Chelicerata</taxon>
        <taxon>Arachnida</taxon>
        <taxon>Araneae</taxon>
        <taxon>Araneomorphae</taxon>
        <taxon>Entelegynae</taxon>
        <taxon>Araneoidea</taxon>
        <taxon>Araneidae</taxon>
        <taxon>Araneus</taxon>
    </lineage>
</organism>
<comment type="caution">
    <text evidence="1">The sequence shown here is derived from an EMBL/GenBank/DDBJ whole genome shotgun (WGS) entry which is preliminary data.</text>
</comment>
<dbReference type="OrthoDB" id="411823at2759"/>
<reference evidence="1 2" key="1">
    <citation type="journal article" date="2019" name="Sci. Rep.">
        <title>Orb-weaving spider Araneus ventricosus genome elucidates the spidroin gene catalogue.</title>
        <authorList>
            <person name="Kono N."/>
            <person name="Nakamura H."/>
            <person name="Ohtoshi R."/>
            <person name="Moran D.A.P."/>
            <person name="Shinohara A."/>
            <person name="Yoshida Y."/>
            <person name="Fujiwara M."/>
            <person name="Mori M."/>
            <person name="Tomita M."/>
            <person name="Arakawa K."/>
        </authorList>
    </citation>
    <scope>NUCLEOTIDE SEQUENCE [LARGE SCALE GENOMIC DNA]</scope>
</reference>
<gene>
    <name evidence="1" type="ORF">AVEN_209393_1</name>
</gene>
<sequence length="131" mass="15428">MLNSASNMKHPINRRTRKFGKRSYGLFLQNAARNYEVRTKISFALHQKVACPEFQTSHLGWNRKEIMFVSEHEPFPLYLFRLNLRTCVNCSCGGKGRPIHYATKCSLILSRHFLAPTLQNKLQWFQRHPHK</sequence>
<keyword evidence="2" id="KW-1185">Reference proteome</keyword>
<protein>
    <submittedName>
        <fullName evidence="1">Uncharacterized protein</fullName>
    </submittedName>
</protein>
<name>A0A4Y2PPK0_ARAVE</name>
<evidence type="ECO:0000313" key="2">
    <source>
        <dbReference type="Proteomes" id="UP000499080"/>
    </source>
</evidence>